<dbReference type="InterPro" id="IPR015421">
    <property type="entry name" value="PyrdxlP-dep_Trfase_major"/>
</dbReference>
<name>A0ABW0HHW4_9HYPH</name>
<evidence type="ECO:0000313" key="5">
    <source>
        <dbReference type="EMBL" id="MFC5396873.1"/>
    </source>
</evidence>
<reference evidence="6" key="1">
    <citation type="journal article" date="2019" name="Int. J. Syst. Evol. Microbiol.">
        <title>The Global Catalogue of Microorganisms (GCM) 10K type strain sequencing project: providing services to taxonomists for standard genome sequencing and annotation.</title>
        <authorList>
            <consortium name="The Broad Institute Genomics Platform"/>
            <consortium name="The Broad Institute Genome Sequencing Center for Infectious Disease"/>
            <person name="Wu L."/>
            <person name="Ma J."/>
        </authorList>
    </citation>
    <scope>NUCLEOTIDE SEQUENCE [LARGE SCALE GENOMIC DNA]</scope>
    <source>
        <strain evidence="6">CGMCC 1.16326</strain>
    </source>
</reference>
<dbReference type="PANTHER" id="PTHR42684:SF3">
    <property type="entry name" value="ADENOSYLMETHIONINE-8-AMINO-7-OXONONANOATE AMINOTRANSFERASE"/>
    <property type="match status" value="1"/>
</dbReference>
<evidence type="ECO:0000256" key="2">
    <source>
        <dbReference type="ARBA" id="ARBA00022679"/>
    </source>
</evidence>
<comment type="similarity">
    <text evidence="4">Belongs to the class-III pyridoxal-phosphate-dependent aminotransferase family.</text>
</comment>
<organism evidence="5 6">
    <name type="scientific">Bosea vestrisii</name>
    <dbReference type="NCBI Taxonomy" id="151416"/>
    <lineage>
        <taxon>Bacteria</taxon>
        <taxon>Pseudomonadati</taxon>
        <taxon>Pseudomonadota</taxon>
        <taxon>Alphaproteobacteria</taxon>
        <taxon>Hyphomicrobiales</taxon>
        <taxon>Boseaceae</taxon>
        <taxon>Bosea</taxon>
    </lineage>
</organism>
<keyword evidence="1 5" id="KW-0032">Aminotransferase</keyword>
<accession>A0ABW0HHW4</accession>
<dbReference type="RefSeq" id="WP_377013646.1">
    <property type="nucleotide sequence ID" value="NZ_JBHSLV010000078.1"/>
</dbReference>
<dbReference type="SUPFAM" id="SSF53383">
    <property type="entry name" value="PLP-dependent transferases"/>
    <property type="match status" value="1"/>
</dbReference>
<evidence type="ECO:0000256" key="1">
    <source>
        <dbReference type="ARBA" id="ARBA00022576"/>
    </source>
</evidence>
<dbReference type="EMBL" id="JBHSLV010000078">
    <property type="protein sequence ID" value="MFC5396873.1"/>
    <property type="molecule type" value="Genomic_DNA"/>
</dbReference>
<dbReference type="InterPro" id="IPR015424">
    <property type="entry name" value="PyrdxlP-dep_Trfase"/>
</dbReference>
<keyword evidence="2" id="KW-0808">Transferase</keyword>
<dbReference type="Pfam" id="PF00202">
    <property type="entry name" value="Aminotran_3"/>
    <property type="match status" value="1"/>
</dbReference>
<sequence length="460" mass="50107">MLTNLAVRDIETLVHPYTNLATHREVGPLVLERGRGVFVYDTAGKDYIEGMAGLWCTSLGYSNQELAEVAYEQLKKLPFTHLFSGRSHDPAIELAEKLKEIAPVPISKVFYGASGSDANDTQVKLVWYMNNALGRPKKKKIISRLKGYHGVTVASASLTGLPANHTDFDLPLPGILHTSCPHHYRFAQPGESELDFSARLAAELDEMIQREGPDTVAAFIAEPVMGAGGAVTPPEGYFEAINAVLAKYDILFIADEVITGFGRTGEMFGTTTYKMKADTLSCAKALTSAYFPLSAVLINEPVYEVLVDQSKKIGTFGHGNTYAGHPVGCAVAVKTLEIYQRDRIIEHVRKVAPKFLQRLTRLAEHPLVGEARGVGLIGGIELVKDKASKAQFEAKKGVALKSTSFAQEEGLILRALGGDRVAFCPPLVISEAEIDELFDRYERALAKTLDWVKAEGLLAG</sequence>
<dbReference type="GO" id="GO:0008483">
    <property type="term" value="F:transaminase activity"/>
    <property type="evidence" value="ECO:0007669"/>
    <property type="project" value="UniProtKB-KW"/>
</dbReference>
<proteinExistence type="inferred from homology"/>
<dbReference type="PIRSF" id="PIRSF000521">
    <property type="entry name" value="Transaminase_4ab_Lys_Orn"/>
    <property type="match status" value="1"/>
</dbReference>
<keyword evidence="6" id="KW-1185">Reference proteome</keyword>
<evidence type="ECO:0000256" key="3">
    <source>
        <dbReference type="ARBA" id="ARBA00022898"/>
    </source>
</evidence>
<dbReference type="PANTHER" id="PTHR42684">
    <property type="entry name" value="ADENOSYLMETHIONINE-8-AMINO-7-OXONONANOATE AMINOTRANSFERASE"/>
    <property type="match status" value="1"/>
</dbReference>
<dbReference type="Gene3D" id="3.90.1150.10">
    <property type="entry name" value="Aspartate Aminotransferase, domain 1"/>
    <property type="match status" value="1"/>
</dbReference>
<protein>
    <submittedName>
        <fullName evidence="5">Aspartate aminotransferase family protein</fullName>
    </submittedName>
</protein>
<dbReference type="CDD" id="cd00610">
    <property type="entry name" value="OAT_like"/>
    <property type="match status" value="1"/>
</dbReference>
<gene>
    <name evidence="5" type="ORF">ACFPPC_29920</name>
</gene>
<dbReference type="InterPro" id="IPR015422">
    <property type="entry name" value="PyrdxlP-dep_Trfase_small"/>
</dbReference>
<evidence type="ECO:0000256" key="4">
    <source>
        <dbReference type="RuleBase" id="RU003560"/>
    </source>
</evidence>
<dbReference type="Proteomes" id="UP001596104">
    <property type="component" value="Unassembled WGS sequence"/>
</dbReference>
<keyword evidence="3 4" id="KW-0663">Pyridoxal phosphate</keyword>
<dbReference type="InterPro" id="IPR005814">
    <property type="entry name" value="Aminotrans_3"/>
</dbReference>
<comment type="caution">
    <text evidence="5">The sequence shown here is derived from an EMBL/GenBank/DDBJ whole genome shotgun (WGS) entry which is preliminary data.</text>
</comment>
<dbReference type="Gene3D" id="3.40.640.10">
    <property type="entry name" value="Type I PLP-dependent aspartate aminotransferase-like (Major domain)"/>
    <property type="match status" value="1"/>
</dbReference>
<evidence type="ECO:0000313" key="6">
    <source>
        <dbReference type="Proteomes" id="UP001596104"/>
    </source>
</evidence>
<dbReference type="NCBIfam" id="NF004767">
    <property type="entry name" value="PRK06105.1"/>
    <property type="match status" value="1"/>
</dbReference>